<dbReference type="UniPathway" id="UPA00064">
    <property type="reaction ID" value="UER00091"/>
</dbReference>
<dbReference type="Gene3D" id="3.40.50.970">
    <property type="match status" value="2"/>
</dbReference>
<protein>
    <recommendedName>
        <fullName evidence="6">1-deoxy-D-xylulose-5-phosphate synthase</fullName>
        <ecNumber evidence="6">2.2.1.7</ecNumber>
    </recommendedName>
</protein>
<evidence type="ECO:0000256" key="6">
    <source>
        <dbReference type="ARBA" id="ARBA00013150"/>
    </source>
</evidence>
<dbReference type="SMART" id="SM00861">
    <property type="entry name" value="Transket_pyr"/>
    <property type="match status" value="1"/>
</dbReference>
<dbReference type="InterPro" id="IPR033248">
    <property type="entry name" value="Transketolase_C"/>
</dbReference>
<evidence type="ECO:0000256" key="1">
    <source>
        <dbReference type="ARBA" id="ARBA00001946"/>
    </source>
</evidence>
<evidence type="ECO:0000256" key="12">
    <source>
        <dbReference type="ARBA" id="ARBA00023229"/>
    </source>
</evidence>
<comment type="pathway">
    <text evidence="3">Metabolic intermediate biosynthesis; 1-deoxy-D-xylulose 5-phosphate biosynthesis; 1-deoxy-D-xylulose 5-phosphate from D-glyceraldehyde 3-phosphate and pyruvate: step 1/1.</text>
</comment>
<dbReference type="InterPro" id="IPR005477">
    <property type="entry name" value="Dxylulose-5-P_synthase"/>
</dbReference>
<dbReference type="Proteomes" id="UP000886129">
    <property type="component" value="Unassembled WGS sequence"/>
</dbReference>
<reference evidence="14" key="1">
    <citation type="journal article" date="2020" name="mSystems">
        <title>Genome- and Community-Level Interaction Insights into Carbon Utilization and Element Cycling Functions of Hydrothermarchaeota in Hydrothermal Sediment.</title>
        <authorList>
            <person name="Zhou Z."/>
            <person name="Liu Y."/>
            <person name="Xu W."/>
            <person name="Pan J."/>
            <person name="Luo Z.H."/>
            <person name="Li M."/>
        </authorList>
    </citation>
    <scope>NUCLEOTIDE SEQUENCE [LARGE SCALE GENOMIC DNA]</scope>
    <source>
        <strain evidence="14">HyVt-80</strain>
    </source>
</reference>
<feature type="non-terminal residue" evidence="14">
    <location>
        <position position="1"/>
    </location>
</feature>
<evidence type="ECO:0000256" key="4">
    <source>
        <dbReference type="ARBA" id="ARBA00011081"/>
    </source>
</evidence>
<keyword evidence="9" id="KW-0460">Magnesium</keyword>
<evidence type="ECO:0000256" key="2">
    <source>
        <dbReference type="ARBA" id="ARBA00001964"/>
    </source>
</evidence>
<dbReference type="SUPFAM" id="SSF52518">
    <property type="entry name" value="Thiamin diphosphate-binding fold (THDP-binding)"/>
    <property type="match status" value="2"/>
</dbReference>
<dbReference type="InterPro" id="IPR005475">
    <property type="entry name" value="Transketolase-like_Pyr-bd"/>
</dbReference>
<dbReference type="GO" id="GO:0019288">
    <property type="term" value="P:isopentenyl diphosphate biosynthetic process, methylerythritol 4-phosphate pathway"/>
    <property type="evidence" value="ECO:0007669"/>
    <property type="project" value="TreeGrafter"/>
</dbReference>
<dbReference type="SUPFAM" id="SSF52922">
    <property type="entry name" value="TK C-terminal domain-like"/>
    <property type="match status" value="1"/>
</dbReference>
<evidence type="ECO:0000256" key="9">
    <source>
        <dbReference type="ARBA" id="ARBA00022842"/>
    </source>
</evidence>
<dbReference type="GO" id="GO:0008661">
    <property type="term" value="F:1-deoxy-D-xylulose-5-phosphate synthase activity"/>
    <property type="evidence" value="ECO:0007669"/>
    <property type="project" value="UniProtKB-EC"/>
</dbReference>
<dbReference type="Gene3D" id="3.40.50.920">
    <property type="match status" value="1"/>
</dbReference>
<dbReference type="CDD" id="cd02007">
    <property type="entry name" value="TPP_DXS"/>
    <property type="match status" value="1"/>
</dbReference>
<evidence type="ECO:0000256" key="5">
    <source>
        <dbReference type="ARBA" id="ARBA00011738"/>
    </source>
</evidence>
<dbReference type="Pfam" id="PF13292">
    <property type="entry name" value="DXP_synthase_N"/>
    <property type="match status" value="1"/>
</dbReference>
<evidence type="ECO:0000256" key="10">
    <source>
        <dbReference type="ARBA" id="ARBA00022977"/>
    </source>
</evidence>
<dbReference type="GO" id="GO:0009228">
    <property type="term" value="P:thiamine biosynthetic process"/>
    <property type="evidence" value="ECO:0007669"/>
    <property type="project" value="UniProtKB-KW"/>
</dbReference>
<dbReference type="EC" id="2.2.1.7" evidence="6"/>
<proteinExistence type="inferred from homology"/>
<dbReference type="CDD" id="cd07033">
    <property type="entry name" value="TPP_PYR_DXS_TK_like"/>
    <property type="match status" value="1"/>
</dbReference>
<name>A0A7C5DZX8_9BACT</name>
<comment type="caution">
    <text evidence="14">The sequence shown here is derived from an EMBL/GenBank/DDBJ whole genome shotgun (WGS) entry which is preliminary data.</text>
</comment>
<evidence type="ECO:0000313" key="14">
    <source>
        <dbReference type="EMBL" id="HHF08763.1"/>
    </source>
</evidence>
<dbReference type="Pfam" id="PF02780">
    <property type="entry name" value="Transketolase_C"/>
    <property type="match status" value="1"/>
</dbReference>
<comment type="cofactor">
    <cofactor evidence="1">
        <name>Mg(2+)</name>
        <dbReference type="ChEBI" id="CHEBI:18420"/>
    </cofactor>
</comment>
<dbReference type="AlphaFoldDB" id="A0A7C5DZX8"/>
<sequence>IWDTGHQAYTHKLLTGRYNEFETLRQKGGISGFLKREESEYDVFGAGHVGTGIPAALGIERALSMANEKKNIVVVIGDGALTSGISLEAINQIKQLGSKLKIVLNDNAMSISKNVGALSITLTDLRLNPVYREIKEDIKGTLETMHMKRLENLLSRIKDGIKHTFLGDNVFEDFGLNYVGPVDGHNIKEMEAIFKTVKEFDEAFLIHVVTQKGKGLEYAEKDPTKFHSVSKIDPETGEKIYNDSLITYSKVFGNIVTKLAEKDTRIVAITAAMPDGTGLTEFAQKYPGRFYDLGITEQLCATFAGGLSVKGAKPIFAVYSTFLQRAYDQLIHDIALQKLPVIFAVDRAGIVGHDGATHNGVFDIAYLNTIPNMKILAPSNLQELANIFYSLLLYEELTGPVAVRYPRQSEYGILSEIVENISKINPWKWEKLIEGREKIAILATGSMVQPAREIAAKYGLNMYNCRAIKPLDINALDMILKDNKLIVTIEEGIRLGGFGSSVMLYASSKNYNGRFHIMGIDDKFSEHGSRMEILKDHGLDFEGIESTIKKLRGEMNAYNYGIREDRNNFTDHKLDC</sequence>
<evidence type="ECO:0000256" key="11">
    <source>
        <dbReference type="ARBA" id="ARBA00023052"/>
    </source>
</evidence>
<evidence type="ECO:0000259" key="13">
    <source>
        <dbReference type="SMART" id="SM00861"/>
    </source>
</evidence>
<keyword evidence="12" id="KW-0414">Isoprene biosynthesis</keyword>
<dbReference type="PANTHER" id="PTHR43322:SF5">
    <property type="entry name" value="1-DEOXY-D-XYLULOSE-5-PHOSPHATE SYNTHASE, CHLOROPLASTIC"/>
    <property type="match status" value="1"/>
</dbReference>
<dbReference type="NCBIfam" id="NF003933">
    <property type="entry name" value="PRK05444.2-2"/>
    <property type="match status" value="1"/>
</dbReference>
<keyword evidence="8" id="KW-0479">Metal-binding</keyword>
<dbReference type="NCBIfam" id="TIGR00204">
    <property type="entry name" value="dxs"/>
    <property type="match status" value="1"/>
</dbReference>
<dbReference type="InterPro" id="IPR020826">
    <property type="entry name" value="Transketolase_BS"/>
</dbReference>
<keyword evidence="11" id="KW-0786">Thiamine pyrophosphate</keyword>
<evidence type="ECO:0000256" key="8">
    <source>
        <dbReference type="ARBA" id="ARBA00022723"/>
    </source>
</evidence>
<dbReference type="GO" id="GO:0046872">
    <property type="term" value="F:metal ion binding"/>
    <property type="evidence" value="ECO:0007669"/>
    <property type="project" value="UniProtKB-KW"/>
</dbReference>
<comment type="similarity">
    <text evidence="4">Belongs to the transketolase family. DXPS subfamily.</text>
</comment>
<dbReference type="InterPro" id="IPR009014">
    <property type="entry name" value="Transketo_C/PFOR_II"/>
</dbReference>
<keyword evidence="10" id="KW-0784">Thiamine biosynthesis</keyword>
<evidence type="ECO:0000256" key="3">
    <source>
        <dbReference type="ARBA" id="ARBA00004980"/>
    </source>
</evidence>
<dbReference type="GO" id="GO:0016114">
    <property type="term" value="P:terpenoid biosynthetic process"/>
    <property type="evidence" value="ECO:0007669"/>
    <property type="project" value="InterPro"/>
</dbReference>
<gene>
    <name evidence="14" type="primary">dxs</name>
    <name evidence="14" type="ORF">ENL26_03205</name>
</gene>
<dbReference type="InterPro" id="IPR029061">
    <property type="entry name" value="THDP-binding"/>
</dbReference>
<accession>A0A7C5DZX8</accession>
<keyword evidence="7 14" id="KW-0808">Transferase</keyword>
<dbReference type="PANTHER" id="PTHR43322">
    <property type="entry name" value="1-D-DEOXYXYLULOSE 5-PHOSPHATE SYNTHASE-RELATED"/>
    <property type="match status" value="1"/>
</dbReference>
<dbReference type="PROSITE" id="PS00802">
    <property type="entry name" value="TRANSKETOLASE_2"/>
    <property type="match status" value="1"/>
</dbReference>
<organism evidence="14">
    <name type="scientific">Kosmotoga arenicorallina</name>
    <dbReference type="NCBI Taxonomy" id="688066"/>
    <lineage>
        <taxon>Bacteria</taxon>
        <taxon>Thermotogati</taxon>
        <taxon>Thermotogota</taxon>
        <taxon>Thermotogae</taxon>
        <taxon>Kosmotogales</taxon>
        <taxon>Kosmotogaceae</taxon>
        <taxon>Kosmotoga</taxon>
    </lineage>
</organism>
<comment type="subunit">
    <text evidence="5">Homodimer.</text>
</comment>
<evidence type="ECO:0000256" key="7">
    <source>
        <dbReference type="ARBA" id="ARBA00022679"/>
    </source>
</evidence>
<dbReference type="GO" id="GO:0005829">
    <property type="term" value="C:cytosol"/>
    <property type="evidence" value="ECO:0007669"/>
    <property type="project" value="TreeGrafter"/>
</dbReference>
<feature type="domain" description="Transketolase-like pyrimidine-binding" evidence="13">
    <location>
        <begin position="246"/>
        <end position="413"/>
    </location>
</feature>
<dbReference type="Pfam" id="PF02779">
    <property type="entry name" value="Transket_pyr"/>
    <property type="match status" value="1"/>
</dbReference>
<dbReference type="EMBL" id="DRTH01000193">
    <property type="protein sequence ID" value="HHF08763.1"/>
    <property type="molecule type" value="Genomic_DNA"/>
</dbReference>
<comment type="cofactor">
    <cofactor evidence="2">
        <name>thiamine diphosphate</name>
        <dbReference type="ChEBI" id="CHEBI:58937"/>
    </cofactor>
</comment>